<evidence type="ECO:0000313" key="3">
    <source>
        <dbReference type="EMBL" id="GAA1963749.1"/>
    </source>
</evidence>
<dbReference type="Pfam" id="PF04075">
    <property type="entry name" value="F420H2_quin_red"/>
    <property type="match status" value="1"/>
</dbReference>
<comment type="similarity">
    <text evidence="1">Belongs to the F420H(2)-dependent quinone reductase family.</text>
</comment>
<accession>A0ABN2R521</accession>
<sequence length="137" mass="14911">MTEIDDGVVAAFRAGETPPGMHRERLLLLTTTGRTSGERRTTPMMRLALPDADHVVASANAAPTHPQWLLNLVEDPDVHVEVLDGEYDAVAVVLRGAERASAWNSILQIAPFFAAHQSDVDRTIPVVRLERRPAIGG</sequence>
<dbReference type="NCBIfam" id="TIGR00026">
    <property type="entry name" value="hi_GC_TIGR00026"/>
    <property type="match status" value="1"/>
</dbReference>
<gene>
    <name evidence="3" type="ORF">GCM10009717_33200</name>
</gene>
<evidence type="ECO:0000313" key="4">
    <source>
        <dbReference type="Proteomes" id="UP001499954"/>
    </source>
</evidence>
<dbReference type="EMBL" id="BAAAMK010000009">
    <property type="protein sequence ID" value="GAA1963749.1"/>
    <property type="molecule type" value="Genomic_DNA"/>
</dbReference>
<dbReference type="Gene3D" id="2.30.110.10">
    <property type="entry name" value="Electron Transport, Fmn-binding Protein, Chain A"/>
    <property type="match status" value="1"/>
</dbReference>
<dbReference type="PANTHER" id="PTHR39428">
    <property type="entry name" value="F420H(2)-DEPENDENT QUINONE REDUCTASE RV1261C"/>
    <property type="match status" value="1"/>
</dbReference>
<proteinExistence type="inferred from homology"/>
<dbReference type="InterPro" id="IPR004378">
    <property type="entry name" value="F420H2_quin_Rdtase"/>
</dbReference>
<name>A0ABN2R521_9MICO</name>
<dbReference type="InterPro" id="IPR012349">
    <property type="entry name" value="Split_barrel_FMN-bd"/>
</dbReference>
<protein>
    <submittedName>
        <fullName evidence="3">Nitroreductase/quinone reductase family protein</fullName>
    </submittedName>
</protein>
<dbReference type="RefSeq" id="WP_157415854.1">
    <property type="nucleotide sequence ID" value="NZ_BAAAMK010000009.1"/>
</dbReference>
<evidence type="ECO:0000256" key="2">
    <source>
        <dbReference type="ARBA" id="ARBA00049106"/>
    </source>
</evidence>
<dbReference type="Proteomes" id="UP001499954">
    <property type="component" value="Unassembled WGS sequence"/>
</dbReference>
<keyword evidence="4" id="KW-1185">Reference proteome</keyword>
<comment type="caution">
    <text evidence="3">The sequence shown here is derived from an EMBL/GenBank/DDBJ whole genome shotgun (WGS) entry which is preliminary data.</text>
</comment>
<dbReference type="PANTHER" id="PTHR39428:SF3">
    <property type="entry name" value="DEAZAFLAVIN-DEPENDENT NITROREDUCTASE"/>
    <property type="match status" value="1"/>
</dbReference>
<evidence type="ECO:0000256" key="1">
    <source>
        <dbReference type="ARBA" id="ARBA00008710"/>
    </source>
</evidence>
<organism evidence="3 4">
    <name type="scientific">Agromyces allii</name>
    <dbReference type="NCBI Taxonomy" id="393607"/>
    <lineage>
        <taxon>Bacteria</taxon>
        <taxon>Bacillati</taxon>
        <taxon>Actinomycetota</taxon>
        <taxon>Actinomycetes</taxon>
        <taxon>Micrococcales</taxon>
        <taxon>Microbacteriaceae</taxon>
        <taxon>Agromyces</taxon>
    </lineage>
</organism>
<reference evidence="3 4" key="1">
    <citation type="journal article" date="2019" name="Int. J. Syst. Evol. Microbiol.">
        <title>The Global Catalogue of Microorganisms (GCM) 10K type strain sequencing project: providing services to taxonomists for standard genome sequencing and annotation.</title>
        <authorList>
            <consortium name="The Broad Institute Genomics Platform"/>
            <consortium name="The Broad Institute Genome Sequencing Center for Infectious Disease"/>
            <person name="Wu L."/>
            <person name="Ma J."/>
        </authorList>
    </citation>
    <scope>NUCLEOTIDE SEQUENCE [LARGE SCALE GENOMIC DNA]</scope>
    <source>
        <strain evidence="3 4">JCM 13584</strain>
    </source>
</reference>
<comment type="catalytic activity">
    <reaction evidence="2">
        <text>oxidized coenzyme F420-(gamma-L-Glu)(n) + a quinol + H(+) = reduced coenzyme F420-(gamma-L-Glu)(n) + a quinone</text>
        <dbReference type="Rhea" id="RHEA:39663"/>
        <dbReference type="Rhea" id="RHEA-COMP:12939"/>
        <dbReference type="Rhea" id="RHEA-COMP:14378"/>
        <dbReference type="ChEBI" id="CHEBI:15378"/>
        <dbReference type="ChEBI" id="CHEBI:24646"/>
        <dbReference type="ChEBI" id="CHEBI:132124"/>
        <dbReference type="ChEBI" id="CHEBI:133980"/>
        <dbReference type="ChEBI" id="CHEBI:139511"/>
    </reaction>
</comment>